<dbReference type="PANTHER" id="PTHR45831">
    <property type="entry name" value="LD24721P"/>
    <property type="match status" value="1"/>
</dbReference>
<evidence type="ECO:0000313" key="3">
    <source>
        <dbReference type="EMBL" id="KAK7464778.1"/>
    </source>
</evidence>
<keyword evidence="4" id="KW-1185">Reference proteome</keyword>
<dbReference type="InterPro" id="IPR011990">
    <property type="entry name" value="TPR-like_helical_dom_sf"/>
</dbReference>
<keyword evidence="1" id="KW-0677">Repeat</keyword>
<reference evidence="3 4" key="1">
    <citation type="submission" date="2024-01" db="EMBL/GenBank/DDBJ databases">
        <title>A draft genome for the cacao thread blight pathogen Marasmiellus scandens.</title>
        <authorList>
            <person name="Baruah I.K."/>
            <person name="Leung J."/>
            <person name="Bukari Y."/>
            <person name="Amoako-Attah I."/>
            <person name="Meinhardt L.W."/>
            <person name="Bailey B.A."/>
            <person name="Cohen S.P."/>
        </authorList>
    </citation>
    <scope>NUCLEOTIDE SEQUENCE [LARGE SCALE GENOMIC DNA]</scope>
    <source>
        <strain evidence="3 4">GH-19</strain>
    </source>
</reference>
<dbReference type="InterPro" id="IPR019734">
    <property type="entry name" value="TPR_rpt"/>
</dbReference>
<protein>
    <submittedName>
        <fullName evidence="3">Uncharacterized protein</fullName>
    </submittedName>
</protein>
<keyword evidence="2" id="KW-0802">TPR repeat</keyword>
<dbReference type="Gene3D" id="1.25.40.10">
    <property type="entry name" value="Tetratricopeptide repeat domain"/>
    <property type="match status" value="1"/>
</dbReference>
<accession>A0ABR1JTD6</accession>
<comment type="caution">
    <text evidence="3">The sequence shown here is derived from an EMBL/GenBank/DDBJ whole genome shotgun (WGS) entry which is preliminary data.</text>
</comment>
<dbReference type="Proteomes" id="UP001498398">
    <property type="component" value="Unassembled WGS sequence"/>
</dbReference>
<gene>
    <name evidence="3" type="ORF">VKT23_005985</name>
</gene>
<evidence type="ECO:0000313" key="4">
    <source>
        <dbReference type="Proteomes" id="UP001498398"/>
    </source>
</evidence>
<dbReference type="SUPFAM" id="SSF48452">
    <property type="entry name" value="TPR-like"/>
    <property type="match status" value="1"/>
</dbReference>
<evidence type="ECO:0000256" key="2">
    <source>
        <dbReference type="ARBA" id="ARBA00022803"/>
    </source>
</evidence>
<evidence type="ECO:0000256" key="1">
    <source>
        <dbReference type="ARBA" id="ARBA00022737"/>
    </source>
</evidence>
<dbReference type="SMART" id="SM00028">
    <property type="entry name" value="TPR"/>
    <property type="match status" value="2"/>
</dbReference>
<dbReference type="PANTHER" id="PTHR45831:SF4">
    <property type="match status" value="1"/>
</dbReference>
<proteinExistence type="predicted"/>
<organism evidence="3 4">
    <name type="scientific">Marasmiellus scandens</name>
    <dbReference type="NCBI Taxonomy" id="2682957"/>
    <lineage>
        <taxon>Eukaryota</taxon>
        <taxon>Fungi</taxon>
        <taxon>Dikarya</taxon>
        <taxon>Basidiomycota</taxon>
        <taxon>Agaricomycotina</taxon>
        <taxon>Agaricomycetes</taxon>
        <taxon>Agaricomycetidae</taxon>
        <taxon>Agaricales</taxon>
        <taxon>Marasmiineae</taxon>
        <taxon>Omphalotaceae</taxon>
        <taxon>Marasmiellus</taxon>
    </lineage>
</organism>
<name>A0ABR1JTD6_9AGAR</name>
<dbReference type="EMBL" id="JBANRG010000007">
    <property type="protein sequence ID" value="KAK7464778.1"/>
    <property type="molecule type" value="Genomic_DNA"/>
</dbReference>
<dbReference type="InterPro" id="IPR047150">
    <property type="entry name" value="SGT"/>
</dbReference>
<sequence>MSTSKAEKVAQLKETAAKHFKQKDFVKASQLYTEAIGLNRRNATLWSNRAACRLSLHQYVGAVYDAEKAIALDPDYSKAHARLAQARDALGQPWLSFRIWAEAVAAQKLPGIPPMMREMMAKTAAFGLLDKYSQSGEGRELSEYEKNMKKWAFPPTKPLKIEGQERQHPVPYLAVHAARANKDLKEVVEYMTFAFDEFVKGLEMMTGQMTDDHFEPSSKPVFYAPKPIVVQLTEAILYDLRVWSELAAGKYLPRKFFDQAEFEAERAGVASWVESADFETIKREANQRLKREGWIGDGTLWVSGLKSALEVAVRSIILIGFVNAEGLGKREVEVEMLSRAIKLIKWGRKEWKIILKGKDLGVLDANFLRMVQSKQVQALFAHHTRTARRTGKFKQDSDAVLVQIRIQIRELADEILSGLETNQPPENLGTLKKMAYYTIPKGQASANKGFCFRTDSELADDKEERQHLQHECVKSYLAAAECFPKDDEHFFQFATIALGLMTEPTSTASAREMYDLVEQLDGATPDALYIWLHKAALGEDFYRYAAASGVLEQLKKAMAKGGLSKDDLKDKRFLFADSEAKILPRGPSDTTPLPAWDID</sequence>